<accession>A0A317PTG1</accession>
<evidence type="ECO:0000313" key="2">
    <source>
        <dbReference type="EMBL" id="PWW04969.1"/>
    </source>
</evidence>
<dbReference type="EMBL" id="QGTS01000014">
    <property type="protein sequence ID" value="PWW04969.1"/>
    <property type="molecule type" value="Genomic_DNA"/>
</dbReference>
<keyword evidence="1" id="KW-0812">Transmembrane</keyword>
<sequence>MKVNRILIGLIIVLLLMAVITFANVLLNQYAGHVMELGSVSDWLSSLSTFGTLIVAGMAYKKAPEWISQKRYDIVHSIIDDLIYTSMVDLANKDFHLMVKLTHFTSDLQSCLNEDRTALNSLDENFHYFETRFFEFTNLSYSIVGKFNSVKRYNYSLNTASEDIQAKINSRNDWYRQYYTDIYELKTEVPMYIHADQDSKKPLVKKLTNIKKQLMDNDFNLYSQVNELIKSNNPIDDFIIKNNKN</sequence>
<keyword evidence="1" id="KW-1133">Transmembrane helix</keyword>
<gene>
    <name evidence="2" type="ORF">DES37_11465</name>
</gene>
<dbReference type="Proteomes" id="UP000246744">
    <property type="component" value="Unassembled WGS sequence"/>
</dbReference>
<feature type="transmembrane region" description="Helical" evidence="1">
    <location>
        <begin position="43"/>
        <end position="60"/>
    </location>
</feature>
<evidence type="ECO:0000313" key="3">
    <source>
        <dbReference type="Proteomes" id="UP000246744"/>
    </source>
</evidence>
<dbReference type="RefSeq" id="WP_110027517.1">
    <property type="nucleotide sequence ID" value="NZ_QGTS01000014.1"/>
</dbReference>
<feature type="transmembrane region" description="Helical" evidence="1">
    <location>
        <begin position="7"/>
        <end position="31"/>
    </location>
</feature>
<organism evidence="2 3">
    <name type="scientific">Mangrovibacter plantisponsor</name>
    <dbReference type="NCBI Taxonomy" id="451513"/>
    <lineage>
        <taxon>Bacteria</taxon>
        <taxon>Pseudomonadati</taxon>
        <taxon>Pseudomonadota</taxon>
        <taxon>Gammaproteobacteria</taxon>
        <taxon>Enterobacterales</taxon>
        <taxon>Enterobacteriaceae</taxon>
        <taxon>Mangrovibacter</taxon>
    </lineage>
</organism>
<proteinExistence type="predicted"/>
<dbReference type="OrthoDB" id="6549072at2"/>
<name>A0A317PTG1_9ENTR</name>
<comment type="caution">
    <text evidence="2">The sequence shown here is derived from an EMBL/GenBank/DDBJ whole genome shotgun (WGS) entry which is preliminary data.</text>
</comment>
<dbReference type="AlphaFoldDB" id="A0A317PTG1"/>
<evidence type="ECO:0000256" key="1">
    <source>
        <dbReference type="SAM" id="Phobius"/>
    </source>
</evidence>
<reference evidence="2 3" key="1">
    <citation type="submission" date="2018-05" db="EMBL/GenBank/DDBJ databases">
        <title>Genomic Encyclopedia of Type Strains, Phase IV (KMG-IV): sequencing the most valuable type-strain genomes for metagenomic binning, comparative biology and taxonomic classification.</title>
        <authorList>
            <person name="Goeker M."/>
        </authorList>
    </citation>
    <scope>NUCLEOTIDE SEQUENCE [LARGE SCALE GENOMIC DNA]</scope>
    <source>
        <strain evidence="2 3">DSM 19579</strain>
    </source>
</reference>
<keyword evidence="1" id="KW-0472">Membrane</keyword>
<keyword evidence="3" id="KW-1185">Reference proteome</keyword>
<protein>
    <submittedName>
        <fullName evidence="2">Uncharacterized protein</fullName>
    </submittedName>
</protein>